<organism evidence="1">
    <name type="scientific">bioreactor metagenome</name>
    <dbReference type="NCBI Taxonomy" id="1076179"/>
    <lineage>
        <taxon>unclassified sequences</taxon>
        <taxon>metagenomes</taxon>
        <taxon>ecological metagenomes</taxon>
    </lineage>
</organism>
<dbReference type="Pfam" id="PF09957">
    <property type="entry name" value="VapB_antitoxin"/>
    <property type="match status" value="1"/>
</dbReference>
<dbReference type="InterPro" id="IPR019239">
    <property type="entry name" value="VapB_antitoxin"/>
</dbReference>
<accession>A0A644XWN9</accession>
<evidence type="ECO:0008006" key="2">
    <source>
        <dbReference type="Google" id="ProtNLM"/>
    </source>
</evidence>
<name>A0A644XWN9_9ZZZZ</name>
<reference evidence="1" key="1">
    <citation type="submission" date="2019-08" db="EMBL/GenBank/DDBJ databases">
        <authorList>
            <person name="Kucharzyk K."/>
            <person name="Murdoch R.W."/>
            <person name="Higgins S."/>
            <person name="Loffler F."/>
        </authorList>
    </citation>
    <scope>NUCLEOTIDE SEQUENCE</scope>
</reference>
<protein>
    <recommendedName>
        <fullName evidence="2">Antitoxin VapB11</fullName>
    </recommendedName>
</protein>
<dbReference type="EMBL" id="VSSQ01003362">
    <property type="protein sequence ID" value="MPM20347.1"/>
    <property type="molecule type" value="Genomic_DNA"/>
</dbReference>
<gene>
    <name evidence="1" type="ORF">SDC9_66776</name>
</gene>
<sequence length="78" mass="9002">MIMNNDTHYIQEVSMRTNIVIDDQLMSEALQVSGYKTKKEAVEEGLKLLIAMRKQAKIREMRGKLSWEGNLDAMRTSL</sequence>
<dbReference type="AlphaFoldDB" id="A0A644XWN9"/>
<proteinExistence type="predicted"/>
<evidence type="ECO:0000313" key="1">
    <source>
        <dbReference type="EMBL" id="MPM20347.1"/>
    </source>
</evidence>
<comment type="caution">
    <text evidence="1">The sequence shown here is derived from an EMBL/GenBank/DDBJ whole genome shotgun (WGS) entry which is preliminary data.</text>
</comment>